<dbReference type="GO" id="GO:0009313">
    <property type="term" value="P:oligosaccharide catabolic process"/>
    <property type="evidence" value="ECO:0007669"/>
    <property type="project" value="TreeGrafter"/>
</dbReference>
<dbReference type="SUPFAM" id="SSF51445">
    <property type="entry name" value="(Trans)glycosidases"/>
    <property type="match status" value="1"/>
</dbReference>
<gene>
    <name evidence="1" type="ORF">PDESU_03599</name>
</gene>
<keyword evidence="2" id="KW-1185">Reference proteome</keyword>
<dbReference type="Proteomes" id="UP000366872">
    <property type="component" value="Unassembled WGS sequence"/>
</dbReference>
<protein>
    <recommendedName>
        <fullName evidence="3">Glycosyl hydrolase family 13 catalytic domain-containing protein</fullName>
    </recommendedName>
</protein>
<dbReference type="Gene3D" id="3.20.20.80">
    <property type="entry name" value="Glycosidases"/>
    <property type="match status" value="2"/>
</dbReference>
<evidence type="ECO:0000313" key="1">
    <source>
        <dbReference type="EMBL" id="VGO15019.1"/>
    </source>
</evidence>
<sequence length="893" mass="98778">MCPVMMKRMLIGLACCVPTLLLGAGVLEVRAPGYNFQNAEYTTSHVFIDEVAGSTADLEILFDLMAFGNIADVEVFSNLNRRDLARTDKDGDGYADGIVPYPGNSITDSAADTDPATGHYYIPINMTDGDSNGIYELTIPASKTGAYRLTARFKCGDAIEENSYDPNNWIWYGLRDHAIVVSPSDARNIRLYELNVFNIDASGDTFAQRSTLEDLHDAPGAAQGSSENWNLHYLKSLGMNWLWFQPIHPNGIDGREPSDGWGGSGAPYDPGSPYAVKNFFAVNELMTVDYHGTNTLAQNRAASMAAWVSFVSSADTEQVGIMLDAPFNHTAFDVELAQQGVDLFQPDGASWSPYDEIRNRDARFFSSDGNYGNRASSAANIAAGPDRYDFGKWNDVKDVFFGRYDALVEYDDGAGGAEYESYKNEGDWFDWSDADWTSLDFTQGGQQRNLTRRVWDYFAEYAIHWLEQTRPSGQNRNSLPSDGDASARYAWDQKGIDGLRCDFGQGLPPRCWEYIINVARSHKWNFVMMSESLDGGAVTYRSNRHFDILNENIVFPLKSASNAGDYRNIFEDRRAAYGQGLVLLNNTSHDEESFADPWEGVVRSAACGMIDGSTMVFPGQELGISTSYGYDHYETNFGKNVPHFKRWNSMMPIWTDTNFGNDQLFPVYSGIQQARASSPALRSPNRWFIDGDGSNGNIFATAKYEEAHASPTTNDVVLAFANLDRNNVQSDNFKIPAGLAPLLGLEDARQYNVVNLAAYDESTRSIFLWGSSMSGAALKGTGFFVSLNKVPTVDGDWATAPYEAQYLKLVDVTDPLEVEIDSVEAIASSVVVSCAATPGWYYHLETRTNLLGGAWTTVQSNVKAKGTSLTLTHEGGLAPDERFYRVQVSYVEQ</sequence>
<proteinExistence type="predicted"/>
<evidence type="ECO:0000313" key="2">
    <source>
        <dbReference type="Proteomes" id="UP000366872"/>
    </source>
</evidence>
<evidence type="ECO:0008006" key="3">
    <source>
        <dbReference type="Google" id="ProtNLM"/>
    </source>
</evidence>
<dbReference type="GO" id="GO:0004556">
    <property type="term" value="F:alpha-amylase activity"/>
    <property type="evidence" value="ECO:0007669"/>
    <property type="project" value="TreeGrafter"/>
</dbReference>
<dbReference type="PANTHER" id="PTHR10357:SF179">
    <property type="entry name" value="NEUTRAL AND BASIC AMINO ACID TRANSPORT PROTEIN RBAT"/>
    <property type="match status" value="1"/>
</dbReference>
<dbReference type="EMBL" id="CAAHFG010000002">
    <property type="protein sequence ID" value="VGO15019.1"/>
    <property type="molecule type" value="Genomic_DNA"/>
</dbReference>
<dbReference type="InterPro" id="IPR017853">
    <property type="entry name" value="GH"/>
</dbReference>
<reference evidence="1 2" key="1">
    <citation type="submission" date="2019-04" db="EMBL/GenBank/DDBJ databases">
        <authorList>
            <person name="Van Vliet M D."/>
        </authorList>
    </citation>
    <scope>NUCLEOTIDE SEQUENCE [LARGE SCALE GENOMIC DNA]</scope>
    <source>
        <strain evidence="1 2">F1</strain>
    </source>
</reference>
<accession>A0A6C2U5A9</accession>
<dbReference type="AlphaFoldDB" id="A0A6C2U5A9"/>
<organism evidence="1 2">
    <name type="scientific">Pontiella desulfatans</name>
    <dbReference type="NCBI Taxonomy" id="2750659"/>
    <lineage>
        <taxon>Bacteria</taxon>
        <taxon>Pseudomonadati</taxon>
        <taxon>Kiritimatiellota</taxon>
        <taxon>Kiritimatiellia</taxon>
        <taxon>Kiritimatiellales</taxon>
        <taxon>Pontiellaceae</taxon>
        <taxon>Pontiella</taxon>
    </lineage>
</organism>
<name>A0A6C2U5A9_PONDE</name>
<dbReference type="PANTHER" id="PTHR10357">
    <property type="entry name" value="ALPHA-AMYLASE FAMILY MEMBER"/>
    <property type="match status" value="1"/>
</dbReference>